<sequence>MVKSASGNDPDRDVVRDHDKDDSNVLVELTMVKTRLQNALSELEYQRKRIENLESFLINFNPLPRH</sequence>
<dbReference type="Proteomes" id="UP000750711">
    <property type="component" value="Unassembled WGS sequence"/>
</dbReference>
<evidence type="ECO:0000313" key="2">
    <source>
        <dbReference type="EMBL" id="KAH0543388.1"/>
    </source>
</evidence>
<name>A0A9P8I9X7_9PEZI</name>
<keyword evidence="3" id="KW-1185">Reference proteome</keyword>
<comment type="caution">
    <text evidence="2">The sequence shown here is derived from an EMBL/GenBank/DDBJ whole genome shotgun (WGS) entry which is preliminary data.</text>
</comment>
<feature type="compositionally biased region" description="Basic and acidic residues" evidence="1">
    <location>
        <begin position="9"/>
        <end position="20"/>
    </location>
</feature>
<accession>A0A9P8I9X7</accession>
<gene>
    <name evidence="2" type="ORF">GP486_008580</name>
</gene>
<evidence type="ECO:0000313" key="3">
    <source>
        <dbReference type="Proteomes" id="UP000750711"/>
    </source>
</evidence>
<feature type="non-terminal residue" evidence="2">
    <location>
        <position position="66"/>
    </location>
</feature>
<dbReference type="AlphaFoldDB" id="A0A9P8I9X7"/>
<reference evidence="2" key="1">
    <citation type="submission" date="2021-03" db="EMBL/GenBank/DDBJ databases">
        <title>Comparative genomics and phylogenomic investigation of the class Geoglossomycetes provide insights into ecological specialization and systematics.</title>
        <authorList>
            <person name="Melie T."/>
            <person name="Pirro S."/>
            <person name="Miller A.N."/>
            <person name="Quandt A."/>
        </authorList>
    </citation>
    <scope>NUCLEOTIDE SEQUENCE</scope>
    <source>
        <strain evidence="2">CAQ_001_2017</strain>
    </source>
</reference>
<evidence type="ECO:0000256" key="1">
    <source>
        <dbReference type="SAM" id="MobiDB-lite"/>
    </source>
</evidence>
<feature type="region of interest" description="Disordered" evidence="1">
    <location>
        <begin position="1"/>
        <end position="20"/>
    </location>
</feature>
<dbReference type="EMBL" id="JAGHQM010003506">
    <property type="protein sequence ID" value="KAH0543388.1"/>
    <property type="molecule type" value="Genomic_DNA"/>
</dbReference>
<organism evidence="2 3">
    <name type="scientific">Trichoglossum hirsutum</name>
    <dbReference type="NCBI Taxonomy" id="265104"/>
    <lineage>
        <taxon>Eukaryota</taxon>
        <taxon>Fungi</taxon>
        <taxon>Dikarya</taxon>
        <taxon>Ascomycota</taxon>
        <taxon>Pezizomycotina</taxon>
        <taxon>Geoglossomycetes</taxon>
        <taxon>Geoglossales</taxon>
        <taxon>Geoglossaceae</taxon>
        <taxon>Trichoglossum</taxon>
    </lineage>
</organism>
<protein>
    <submittedName>
        <fullName evidence="2">Uncharacterized protein</fullName>
    </submittedName>
</protein>
<proteinExistence type="predicted"/>